<feature type="domain" description="Cyclic nucleotide-binding" evidence="2">
    <location>
        <begin position="138"/>
        <end position="239"/>
    </location>
</feature>
<evidence type="ECO:0000313" key="4">
    <source>
        <dbReference type="Proteomes" id="UP001190700"/>
    </source>
</evidence>
<keyword evidence="4" id="KW-1185">Reference proteome</keyword>
<feature type="region of interest" description="Disordered" evidence="1">
    <location>
        <begin position="432"/>
        <end position="558"/>
    </location>
</feature>
<reference evidence="3 4" key="1">
    <citation type="journal article" date="2015" name="Genome Biol. Evol.">
        <title>Comparative Genomics of a Bacterivorous Green Alga Reveals Evolutionary Causalities and Consequences of Phago-Mixotrophic Mode of Nutrition.</title>
        <authorList>
            <person name="Burns J.A."/>
            <person name="Paasch A."/>
            <person name="Narechania A."/>
            <person name="Kim E."/>
        </authorList>
    </citation>
    <scope>NUCLEOTIDE SEQUENCE [LARGE SCALE GENOMIC DNA]</scope>
    <source>
        <strain evidence="3 4">PLY_AMNH</strain>
    </source>
</reference>
<dbReference type="Proteomes" id="UP001190700">
    <property type="component" value="Unassembled WGS sequence"/>
</dbReference>
<dbReference type="AlphaFoldDB" id="A0AAE0G5R5"/>
<proteinExistence type="predicted"/>
<feature type="non-terminal residue" evidence="3">
    <location>
        <position position="783"/>
    </location>
</feature>
<evidence type="ECO:0000313" key="3">
    <source>
        <dbReference type="EMBL" id="KAK3271770.1"/>
    </source>
</evidence>
<evidence type="ECO:0000259" key="2">
    <source>
        <dbReference type="PROSITE" id="PS50042"/>
    </source>
</evidence>
<dbReference type="SUPFAM" id="SSF51206">
    <property type="entry name" value="cAMP-binding domain-like"/>
    <property type="match status" value="1"/>
</dbReference>
<comment type="caution">
    <text evidence="3">The sequence shown here is derived from an EMBL/GenBank/DDBJ whole genome shotgun (WGS) entry which is preliminary data.</text>
</comment>
<sequence length="783" mass="83626">MLGPRCKLARHTLTTTEAKELLYADRLGRTATCSPDAHDEDSLRQNLRQMSDVPELAELQDFDVDTEEWRVVTQRTFGHTFGEVAVHADGVCRTTMRVFPHGVAGVLVLKKMDYLSICSGATIEKHRGRLHLLREMEVTAQLSSELRLQMNNCLRPVWHPPGTLLCKEDHPIKAILLIENGISEVTTIRTNHLGQAMRCRVATLGPQSFVGDKEALHHETHSSAPLKAAATVQATTILRGFEIALHDFAALPKSVCGSPTASATWEQGVSKAALCNHACSLLDRDEIMIGIVDDPPAVIIALAKLSSPGRQRLLAVPAPSAVVGAAMALIQRPGAVLEKLRARHELKAPLYHHWEDTAFAIADTHPFYDVTRPDPPAYAMHKMESAPTVQCQGTGGTVSEESAGFPPFWKLPMASPEERKRSRRTFHLLARKNTIQLESSPATSLPEALTPSGGSPPLAGQSRSTSNPYPSSSSPPQGLRRSPSSTSLRGGAIDMALSTPRSTTCSPPVEGQGGAAAHSSPSKALRKDSPVKRASQKMSRKFEHATSPPFGTAAEPLTQADLKERARRRDMERLMEAVIGPPVTSGEVCEGLGPELAGYAPHGRKSLMPMPSKCALGAALHASASAPLRPGAVGSAEPLLEGQASAETLPRAAVPRRSKGMATSEGPVRIQMTEGMVSSLVYNASPATAPVSLAAAPAAQRLLQASCTRLEAEAPANSLPPAEAGQPILEEPSSESLEQLRLERYQRCESSADTSCLERPMGVWGNMGAGALGTSAYSGARPP</sequence>
<organism evidence="3 4">
    <name type="scientific">Cymbomonas tetramitiformis</name>
    <dbReference type="NCBI Taxonomy" id="36881"/>
    <lineage>
        <taxon>Eukaryota</taxon>
        <taxon>Viridiplantae</taxon>
        <taxon>Chlorophyta</taxon>
        <taxon>Pyramimonadophyceae</taxon>
        <taxon>Pyramimonadales</taxon>
        <taxon>Pyramimonadaceae</taxon>
        <taxon>Cymbomonas</taxon>
    </lineage>
</organism>
<name>A0AAE0G5R5_9CHLO</name>
<dbReference type="EMBL" id="LGRX02009384">
    <property type="protein sequence ID" value="KAK3271770.1"/>
    <property type="molecule type" value="Genomic_DNA"/>
</dbReference>
<dbReference type="PANTHER" id="PTHR23011">
    <property type="entry name" value="CYCLIC NUCLEOTIDE-BINDING DOMAIN CONTAINING PROTEIN"/>
    <property type="match status" value="1"/>
</dbReference>
<accession>A0AAE0G5R5</accession>
<feature type="compositionally biased region" description="Low complexity" evidence="1">
    <location>
        <begin position="462"/>
        <end position="476"/>
    </location>
</feature>
<dbReference type="Gene3D" id="2.60.120.10">
    <property type="entry name" value="Jelly Rolls"/>
    <property type="match status" value="1"/>
</dbReference>
<dbReference type="InterPro" id="IPR018490">
    <property type="entry name" value="cNMP-bd_dom_sf"/>
</dbReference>
<dbReference type="InterPro" id="IPR000595">
    <property type="entry name" value="cNMP-bd_dom"/>
</dbReference>
<gene>
    <name evidence="3" type="ORF">CYMTET_19901</name>
</gene>
<evidence type="ECO:0000256" key="1">
    <source>
        <dbReference type="SAM" id="MobiDB-lite"/>
    </source>
</evidence>
<dbReference type="PROSITE" id="PS50042">
    <property type="entry name" value="CNMP_BINDING_3"/>
    <property type="match status" value="1"/>
</dbReference>
<feature type="region of interest" description="Disordered" evidence="1">
    <location>
        <begin position="714"/>
        <end position="737"/>
    </location>
</feature>
<feature type="region of interest" description="Disordered" evidence="1">
    <location>
        <begin position="389"/>
        <end position="417"/>
    </location>
</feature>
<protein>
    <recommendedName>
        <fullName evidence="2">Cyclic nucleotide-binding domain-containing protein</fullName>
    </recommendedName>
</protein>
<feature type="region of interest" description="Disordered" evidence="1">
    <location>
        <begin position="641"/>
        <end position="665"/>
    </location>
</feature>
<feature type="compositionally biased region" description="Polar residues" evidence="1">
    <location>
        <begin position="389"/>
        <end position="400"/>
    </location>
</feature>
<dbReference type="PANTHER" id="PTHR23011:SF28">
    <property type="entry name" value="CYCLIC NUCLEOTIDE-BINDING DOMAIN CONTAINING PROTEIN"/>
    <property type="match status" value="1"/>
</dbReference>
<feature type="compositionally biased region" description="Polar residues" evidence="1">
    <location>
        <begin position="433"/>
        <end position="443"/>
    </location>
</feature>
<dbReference type="InterPro" id="IPR014710">
    <property type="entry name" value="RmlC-like_jellyroll"/>
</dbReference>